<dbReference type="Proteomes" id="UP000805193">
    <property type="component" value="Unassembled WGS sequence"/>
</dbReference>
<evidence type="ECO:0000313" key="1">
    <source>
        <dbReference type="EMBL" id="KAG0416003.1"/>
    </source>
</evidence>
<accession>A0AC60PA59</accession>
<name>A0AC60PA59_IXOPE</name>
<gene>
    <name evidence="1" type="ORF">HPB47_006818</name>
</gene>
<dbReference type="EMBL" id="JABSTQ010010997">
    <property type="protein sequence ID" value="KAG0416003.1"/>
    <property type="molecule type" value="Genomic_DNA"/>
</dbReference>
<proteinExistence type="predicted"/>
<reference evidence="1 2" key="1">
    <citation type="journal article" date="2020" name="Cell">
        <title>Large-Scale Comparative Analyses of Tick Genomes Elucidate Their Genetic Diversity and Vector Capacities.</title>
        <authorList>
            <consortium name="Tick Genome and Microbiome Consortium (TIGMIC)"/>
            <person name="Jia N."/>
            <person name="Wang J."/>
            <person name="Shi W."/>
            <person name="Du L."/>
            <person name="Sun Y."/>
            <person name="Zhan W."/>
            <person name="Jiang J.F."/>
            <person name="Wang Q."/>
            <person name="Zhang B."/>
            <person name="Ji P."/>
            <person name="Bell-Sakyi L."/>
            <person name="Cui X.M."/>
            <person name="Yuan T.T."/>
            <person name="Jiang B.G."/>
            <person name="Yang W.F."/>
            <person name="Lam T.T."/>
            <person name="Chang Q.C."/>
            <person name="Ding S.J."/>
            <person name="Wang X.J."/>
            <person name="Zhu J.G."/>
            <person name="Ruan X.D."/>
            <person name="Zhao L."/>
            <person name="Wei J.T."/>
            <person name="Ye R.Z."/>
            <person name="Que T.C."/>
            <person name="Du C.H."/>
            <person name="Zhou Y.H."/>
            <person name="Cheng J.X."/>
            <person name="Dai P.F."/>
            <person name="Guo W.B."/>
            <person name="Han X.H."/>
            <person name="Huang E.J."/>
            <person name="Li L.F."/>
            <person name="Wei W."/>
            <person name="Gao Y.C."/>
            <person name="Liu J.Z."/>
            <person name="Shao H.Z."/>
            <person name="Wang X."/>
            <person name="Wang C.C."/>
            <person name="Yang T.C."/>
            <person name="Huo Q.B."/>
            <person name="Li W."/>
            <person name="Chen H.Y."/>
            <person name="Chen S.E."/>
            <person name="Zhou L.G."/>
            <person name="Ni X.B."/>
            <person name="Tian J.H."/>
            <person name="Sheng Y."/>
            <person name="Liu T."/>
            <person name="Pan Y.S."/>
            <person name="Xia L.Y."/>
            <person name="Li J."/>
            <person name="Zhao F."/>
            <person name="Cao W.C."/>
        </authorList>
    </citation>
    <scope>NUCLEOTIDE SEQUENCE [LARGE SCALE GENOMIC DNA]</scope>
    <source>
        <strain evidence="1">Iper-2018</strain>
    </source>
</reference>
<organism evidence="1 2">
    <name type="scientific">Ixodes persulcatus</name>
    <name type="common">Taiga tick</name>
    <dbReference type="NCBI Taxonomy" id="34615"/>
    <lineage>
        <taxon>Eukaryota</taxon>
        <taxon>Metazoa</taxon>
        <taxon>Ecdysozoa</taxon>
        <taxon>Arthropoda</taxon>
        <taxon>Chelicerata</taxon>
        <taxon>Arachnida</taxon>
        <taxon>Acari</taxon>
        <taxon>Parasitiformes</taxon>
        <taxon>Ixodida</taxon>
        <taxon>Ixodoidea</taxon>
        <taxon>Ixodidae</taxon>
        <taxon>Ixodinae</taxon>
        <taxon>Ixodes</taxon>
    </lineage>
</organism>
<comment type="caution">
    <text evidence="1">The sequence shown here is derived from an EMBL/GenBank/DDBJ whole genome shotgun (WGS) entry which is preliminary data.</text>
</comment>
<sequence length="117" mass="13170">MSAWNCGLLSRALQFVLKIATDKSSAAAFQLYRQSEYFVHELSLRPEGLSALSADSLVREANKYILENYFVVTVVVKGELVCLRQQRRTALTVQLDELNAYCLYVIASYLKVSDVKG</sequence>
<keyword evidence="2" id="KW-1185">Reference proteome</keyword>
<evidence type="ECO:0000313" key="2">
    <source>
        <dbReference type="Proteomes" id="UP000805193"/>
    </source>
</evidence>
<protein>
    <submittedName>
        <fullName evidence="1">Uncharacterized protein</fullName>
    </submittedName>
</protein>